<sequence length="266" mass="30240">MENLEYSFYDIIRSYNEKHIEILKIDIEGAENFVIDQINHISVCQILIEIHGNVLATVNGKAKVVDHFDANKICDVLTQLEPSRVDQEQVVGVYVDKSVKRSYSQNLGNEEGMTKFPTKIYKCEGSKDVEKYFFTPTNNSNPIITWNTGLSALNLDTTDGCPNLCACTKNRTCYTNQPNKDAYLQLIPYCENKICFMYGATYEEEWEEVQYYHMQNTNGNVFESPYGYTDPVGLNSNYLKIVAVGCNGCDDIVKLIDSKCSKKSKI</sequence>
<evidence type="ECO:0000313" key="3">
    <source>
        <dbReference type="WBParaSite" id="ACRNAN_Path_536.g2032.t1"/>
    </source>
</evidence>
<dbReference type="WBParaSite" id="ACRNAN_Path_536.g2032.t1">
    <property type="protein sequence ID" value="ACRNAN_Path_536.g2032.t1"/>
    <property type="gene ID" value="ACRNAN_Path_536.g2032"/>
</dbReference>
<evidence type="ECO:0000313" key="2">
    <source>
        <dbReference type="Proteomes" id="UP000887540"/>
    </source>
</evidence>
<dbReference type="Proteomes" id="UP000887540">
    <property type="component" value="Unplaced"/>
</dbReference>
<evidence type="ECO:0000259" key="1">
    <source>
        <dbReference type="Pfam" id="PF05050"/>
    </source>
</evidence>
<dbReference type="InterPro" id="IPR006342">
    <property type="entry name" value="FkbM_mtfrase"/>
</dbReference>
<organism evidence="2 3">
    <name type="scientific">Acrobeloides nanus</name>
    <dbReference type="NCBI Taxonomy" id="290746"/>
    <lineage>
        <taxon>Eukaryota</taxon>
        <taxon>Metazoa</taxon>
        <taxon>Ecdysozoa</taxon>
        <taxon>Nematoda</taxon>
        <taxon>Chromadorea</taxon>
        <taxon>Rhabditida</taxon>
        <taxon>Tylenchina</taxon>
        <taxon>Cephalobomorpha</taxon>
        <taxon>Cephaloboidea</taxon>
        <taxon>Cephalobidae</taxon>
        <taxon>Acrobeloides</taxon>
    </lineage>
</organism>
<reference evidence="3" key="1">
    <citation type="submission" date="2022-11" db="UniProtKB">
        <authorList>
            <consortium name="WormBaseParasite"/>
        </authorList>
    </citation>
    <scope>IDENTIFICATION</scope>
</reference>
<keyword evidence="2" id="KW-1185">Reference proteome</keyword>
<dbReference type="AlphaFoldDB" id="A0A914C816"/>
<protein>
    <submittedName>
        <fullName evidence="3">Methyltransferase FkbM domain-containing protein</fullName>
    </submittedName>
</protein>
<name>A0A914C816_9BILA</name>
<feature type="domain" description="Methyltransferase FkbM" evidence="1">
    <location>
        <begin position="9"/>
        <end position="53"/>
    </location>
</feature>
<dbReference type="Pfam" id="PF05050">
    <property type="entry name" value="Methyltransf_21"/>
    <property type="match status" value="1"/>
</dbReference>
<proteinExistence type="predicted"/>
<accession>A0A914C816</accession>